<evidence type="ECO:0000256" key="1">
    <source>
        <dbReference type="ARBA" id="ARBA00023295"/>
    </source>
</evidence>
<evidence type="ECO:0000313" key="4">
    <source>
        <dbReference type="Proteomes" id="UP000824109"/>
    </source>
</evidence>
<gene>
    <name evidence="3" type="ORF">IAA61_04020</name>
</gene>
<dbReference type="Proteomes" id="UP000824109">
    <property type="component" value="Unassembled WGS sequence"/>
</dbReference>
<comment type="caution">
    <text evidence="3">The sequence shown here is derived from an EMBL/GenBank/DDBJ whole genome shotgun (WGS) entry which is preliminary data.</text>
</comment>
<dbReference type="EMBL" id="DVNB01000043">
    <property type="protein sequence ID" value="HIU56966.1"/>
    <property type="molecule type" value="Genomic_DNA"/>
</dbReference>
<sequence>MDGSEKSVVPGEPYSQTHDNKIMHNTFVDTVQKLADSGAIYTLGDMPGTEISENFIIGIGKPDAQPQYYITVDIGKVLPVSSVSYIPREATKGNDGSMHGIVTAYEIETSENGSDWTTAAEGTWSYDTLAPDTEERFASFDTVWTYIGVILLSLIMRSPNILSLSEHLKIF</sequence>
<organism evidence="3 4">
    <name type="scientific">Candidatus Ornithomonoglobus merdipullorum</name>
    <dbReference type="NCBI Taxonomy" id="2840895"/>
    <lineage>
        <taxon>Bacteria</taxon>
        <taxon>Bacillati</taxon>
        <taxon>Bacillota</taxon>
        <taxon>Clostridia</taxon>
        <taxon>Candidatus Ornithomonoglobus</taxon>
    </lineage>
</organism>
<feature type="domain" description="F5/8 type C" evidence="2">
    <location>
        <begin position="69"/>
        <end position="118"/>
    </location>
</feature>
<dbReference type="AlphaFoldDB" id="A0A9D1MB24"/>
<evidence type="ECO:0000259" key="2">
    <source>
        <dbReference type="PROSITE" id="PS50022"/>
    </source>
</evidence>
<dbReference type="Gene3D" id="2.60.120.260">
    <property type="entry name" value="Galactose-binding domain-like"/>
    <property type="match status" value="1"/>
</dbReference>
<dbReference type="InterPro" id="IPR000421">
    <property type="entry name" value="FA58C"/>
</dbReference>
<dbReference type="SUPFAM" id="SSF49785">
    <property type="entry name" value="Galactose-binding domain-like"/>
    <property type="match status" value="1"/>
</dbReference>
<protein>
    <submittedName>
        <fullName evidence="3">Discoidin domain-containing protein</fullName>
    </submittedName>
</protein>
<dbReference type="PROSITE" id="PS50022">
    <property type="entry name" value="FA58C_3"/>
    <property type="match status" value="1"/>
</dbReference>
<reference evidence="3" key="2">
    <citation type="journal article" date="2021" name="PeerJ">
        <title>Extensive microbial diversity within the chicken gut microbiome revealed by metagenomics and culture.</title>
        <authorList>
            <person name="Gilroy R."/>
            <person name="Ravi A."/>
            <person name="Getino M."/>
            <person name="Pursley I."/>
            <person name="Horton D.L."/>
            <person name="Alikhan N.F."/>
            <person name="Baker D."/>
            <person name="Gharbi K."/>
            <person name="Hall N."/>
            <person name="Watson M."/>
            <person name="Adriaenssens E.M."/>
            <person name="Foster-Nyarko E."/>
            <person name="Jarju S."/>
            <person name="Secka A."/>
            <person name="Antonio M."/>
            <person name="Oren A."/>
            <person name="Chaudhuri R.R."/>
            <person name="La Ragione R."/>
            <person name="Hildebrand F."/>
            <person name="Pallen M.J."/>
        </authorList>
    </citation>
    <scope>NUCLEOTIDE SEQUENCE</scope>
    <source>
        <strain evidence="3">USAMLcec3-3695</strain>
    </source>
</reference>
<evidence type="ECO:0000313" key="3">
    <source>
        <dbReference type="EMBL" id="HIU56966.1"/>
    </source>
</evidence>
<dbReference type="Pfam" id="PF00754">
    <property type="entry name" value="F5_F8_type_C"/>
    <property type="match status" value="1"/>
</dbReference>
<accession>A0A9D1MB24</accession>
<keyword evidence="1" id="KW-0378">Hydrolase</keyword>
<name>A0A9D1MB24_9FIRM</name>
<reference evidence="3" key="1">
    <citation type="submission" date="2020-10" db="EMBL/GenBank/DDBJ databases">
        <authorList>
            <person name="Gilroy R."/>
        </authorList>
    </citation>
    <scope>NUCLEOTIDE SEQUENCE</scope>
    <source>
        <strain evidence="3">USAMLcec3-3695</strain>
    </source>
</reference>
<dbReference type="GO" id="GO:0016798">
    <property type="term" value="F:hydrolase activity, acting on glycosyl bonds"/>
    <property type="evidence" value="ECO:0007669"/>
    <property type="project" value="UniProtKB-KW"/>
</dbReference>
<proteinExistence type="predicted"/>
<dbReference type="InterPro" id="IPR008979">
    <property type="entry name" value="Galactose-bd-like_sf"/>
</dbReference>
<keyword evidence="1" id="KW-0326">Glycosidase</keyword>